<name>A0AA88RTB5_9ASTE</name>
<evidence type="ECO:0000313" key="7">
    <source>
        <dbReference type="EMBL" id="KAK2985211.1"/>
    </source>
</evidence>
<keyword evidence="8" id="KW-1185">Reference proteome</keyword>
<keyword evidence="4 6" id="KW-1133">Transmembrane helix</keyword>
<protein>
    <submittedName>
        <fullName evidence="7">Uncharacterized protein</fullName>
    </submittedName>
</protein>
<evidence type="ECO:0000256" key="3">
    <source>
        <dbReference type="ARBA" id="ARBA00022692"/>
    </source>
</evidence>
<feature type="transmembrane region" description="Helical" evidence="6">
    <location>
        <begin position="143"/>
        <end position="165"/>
    </location>
</feature>
<feature type="transmembrane region" description="Helical" evidence="6">
    <location>
        <begin position="85"/>
        <end position="108"/>
    </location>
</feature>
<keyword evidence="3 6" id="KW-0812">Transmembrane</keyword>
<reference evidence="7" key="1">
    <citation type="submission" date="2022-12" db="EMBL/GenBank/DDBJ databases">
        <title>Draft genome assemblies for two species of Escallonia (Escalloniales).</title>
        <authorList>
            <person name="Chanderbali A."/>
            <person name="Dervinis C."/>
            <person name="Anghel I."/>
            <person name="Soltis D."/>
            <person name="Soltis P."/>
            <person name="Zapata F."/>
        </authorList>
    </citation>
    <scope>NUCLEOTIDE SEQUENCE</scope>
    <source>
        <strain evidence="7">UCBG92.1500</strain>
        <tissue evidence="7">Leaf</tissue>
    </source>
</reference>
<dbReference type="EMBL" id="JAVXUO010001184">
    <property type="protein sequence ID" value="KAK2985211.1"/>
    <property type="molecule type" value="Genomic_DNA"/>
</dbReference>
<evidence type="ECO:0000256" key="6">
    <source>
        <dbReference type="SAM" id="Phobius"/>
    </source>
</evidence>
<organism evidence="7 8">
    <name type="scientific">Escallonia rubra</name>
    <dbReference type="NCBI Taxonomy" id="112253"/>
    <lineage>
        <taxon>Eukaryota</taxon>
        <taxon>Viridiplantae</taxon>
        <taxon>Streptophyta</taxon>
        <taxon>Embryophyta</taxon>
        <taxon>Tracheophyta</taxon>
        <taxon>Spermatophyta</taxon>
        <taxon>Magnoliopsida</taxon>
        <taxon>eudicotyledons</taxon>
        <taxon>Gunneridae</taxon>
        <taxon>Pentapetalae</taxon>
        <taxon>asterids</taxon>
        <taxon>campanulids</taxon>
        <taxon>Escalloniales</taxon>
        <taxon>Escalloniaceae</taxon>
        <taxon>Escallonia</taxon>
    </lineage>
</organism>
<comment type="similarity">
    <text evidence="2">Belongs to the TMEM45 family.</text>
</comment>
<dbReference type="InterPro" id="IPR006904">
    <property type="entry name" value="DUF716"/>
</dbReference>
<evidence type="ECO:0000256" key="2">
    <source>
        <dbReference type="ARBA" id="ARBA00006948"/>
    </source>
</evidence>
<evidence type="ECO:0000313" key="8">
    <source>
        <dbReference type="Proteomes" id="UP001187471"/>
    </source>
</evidence>
<keyword evidence="5 6" id="KW-0472">Membrane</keyword>
<evidence type="ECO:0000256" key="5">
    <source>
        <dbReference type="ARBA" id="ARBA00023136"/>
    </source>
</evidence>
<accession>A0AA88RTB5</accession>
<dbReference type="AlphaFoldDB" id="A0AA88RTB5"/>
<dbReference type="Pfam" id="PF04819">
    <property type="entry name" value="DUF716"/>
    <property type="match status" value="1"/>
</dbReference>
<dbReference type="Proteomes" id="UP001187471">
    <property type="component" value="Unassembled WGS sequence"/>
</dbReference>
<feature type="transmembrane region" description="Helical" evidence="6">
    <location>
        <begin position="231"/>
        <end position="255"/>
    </location>
</feature>
<proteinExistence type="inferred from homology"/>
<gene>
    <name evidence="7" type="ORF">RJ640_010500</name>
</gene>
<evidence type="ECO:0000256" key="4">
    <source>
        <dbReference type="ARBA" id="ARBA00022989"/>
    </source>
</evidence>
<dbReference type="GO" id="GO:0016020">
    <property type="term" value="C:membrane"/>
    <property type="evidence" value="ECO:0007669"/>
    <property type="project" value="UniProtKB-SubCell"/>
</dbReference>
<feature type="transmembrane region" description="Helical" evidence="6">
    <location>
        <begin position="53"/>
        <end position="73"/>
    </location>
</feature>
<evidence type="ECO:0000256" key="1">
    <source>
        <dbReference type="ARBA" id="ARBA00004141"/>
    </source>
</evidence>
<comment type="subcellular location">
    <subcellularLocation>
        <location evidence="1">Membrane</location>
        <topology evidence="1">Multi-pass membrane protein</topology>
    </subcellularLocation>
</comment>
<dbReference type="PANTHER" id="PTHR47830">
    <property type="entry name" value="OS11G0534100 PROTEIN"/>
    <property type="match status" value="1"/>
</dbReference>
<sequence>MASLATHFTASLLLLPLGGRRLLSSSSLYLHNPSHYRSKPWYLLHPKWKNLDFYTLLIALPILSFSHLFLFLASPGHPPTPRFAFLQQSAVVFLFWVLLILILCSQNLDPNAGIPDTLLFVFSGIAFLIDYSMNGKGVVGLGGVVYGLLGGVTVVCAACCFYLSIRPSAFFAEFMLSLAILLKGSWVLQVGLSLYTDAFAFEGCGKISGAMTMGQVDVRCDLEEDRLRGVALMNLVFIGHAAAVLTLSFVLFGLLCRYRSMRCGEASGPLLAGIESENMLMHPIPEFEID</sequence>
<dbReference type="PANTHER" id="PTHR47830:SF2">
    <property type="entry name" value="PROTEIN, PUTATIVE-RELATED"/>
    <property type="match status" value="1"/>
</dbReference>
<feature type="transmembrane region" description="Helical" evidence="6">
    <location>
        <begin position="114"/>
        <end position="131"/>
    </location>
</feature>
<comment type="caution">
    <text evidence="7">The sequence shown here is derived from an EMBL/GenBank/DDBJ whole genome shotgun (WGS) entry which is preliminary data.</text>
</comment>